<proteinExistence type="predicted"/>
<accession>A0A8X6TF62</accession>
<name>A0A8X6TF62_NEPPI</name>
<sequence length="116" mass="13535">MENIPKIHAKGGPRKIRTASWIQYRRHKAISSDPKSDYLAFRITMQEYLFHGSEEGDTSEYEPSEPPSPQKKKINAKVPLLSDHLRKKKNCIFRKFLDQYQKTDAECLVANETQQK</sequence>
<dbReference type="Proteomes" id="UP000887013">
    <property type="component" value="Unassembled WGS sequence"/>
</dbReference>
<gene>
    <name evidence="2" type="ORF">NPIL_165421</name>
</gene>
<reference evidence="2" key="1">
    <citation type="submission" date="2020-08" db="EMBL/GenBank/DDBJ databases">
        <title>Multicomponent nature underlies the extraordinary mechanical properties of spider dragline silk.</title>
        <authorList>
            <person name="Kono N."/>
            <person name="Nakamura H."/>
            <person name="Mori M."/>
            <person name="Yoshida Y."/>
            <person name="Ohtoshi R."/>
            <person name="Malay A.D."/>
            <person name="Moran D.A.P."/>
            <person name="Tomita M."/>
            <person name="Numata K."/>
            <person name="Arakawa K."/>
        </authorList>
    </citation>
    <scope>NUCLEOTIDE SEQUENCE</scope>
</reference>
<keyword evidence="3" id="KW-1185">Reference proteome</keyword>
<protein>
    <submittedName>
        <fullName evidence="2">Uncharacterized protein</fullName>
    </submittedName>
</protein>
<evidence type="ECO:0000313" key="3">
    <source>
        <dbReference type="Proteomes" id="UP000887013"/>
    </source>
</evidence>
<dbReference type="AlphaFoldDB" id="A0A8X6TF62"/>
<organism evidence="2 3">
    <name type="scientific">Nephila pilipes</name>
    <name type="common">Giant wood spider</name>
    <name type="synonym">Nephila maculata</name>
    <dbReference type="NCBI Taxonomy" id="299642"/>
    <lineage>
        <taxon>Eukaryota</taxon>
        <taxon>Metazoa</taxon>
        <taxon>Ecdysozoa</taxon>
        <taxon>Arthropoda</taxon>
        <taxon>Chelicerata</taxon>
        <taxon>Arachnida</taxon>
        <taxon>Araneae</taxon>
        <taxon>Araneomorphae</taxon>
        <taxon>Entelegynae</taxon>
        <taxon>Araneoidea</taxon>
        <taxon>Nephilidae</taxon>
        <taxon>Nephila</taxon>
    </lineage>
</organism>
<comment type="caution">
    <text evidence="2">The sequence shown here is derived from an EMBL/GenBank/DDBJ whole genome shotgun (WGS) entry which is preliminary data.</text>
</comment>
<feature type="region of interest" description="Disordered" evidence="1">
    <location>
        <begin position="53"/>
        <end position="73"/>
    </location>
</feature>
<dbReference type="EMBL" id="BMAW01102385">
    <property type="protein sequence ID" value="GFT04044.1"/>
    <property type="molecule type" value="Genomic_DNA"/>
</dbReference>
<evidence type="ECO:0000313" key="2">
    <source>
        <dbReference type="EMBL" id="GFT04044.1"/>
    </source>
</evidence>
<dbReference type="OrthoDB" id="6495616at2759"/>
<evidence type="ECO:0000256" key="1">
    <source>
        <dbReference type="SAM" id="MobiDB-lite"/>
    </source>
</evidence>